<evidence type="ECO:0000256" key="1">
    <source>
        <dbReference type="SAM" id="SignalP"/>
    </source>
</evidence>
<protein>
    <submittedName>
        <fullName evidence="2">Uncharacterized protein</fullName>
    </submittedName>
</protein>
<dbReference type="Proteomes" id="UP000839052">
    <property type="component" value="Chromosome"/>
</dbReference>
<gene>
    <name evidence="2" type="ORF">NTG6680_2667</name>
</gene>
<sequence>MPPMRVCLLYTLICILCNGCAVVAVADAAVTVVATTVKVGAAVVSTTVDVAAAGVKAVAGSSDKK</sequence>
<feature type="signal peptide" evidence="1">
    <location>
        <begin position="1"/>
        <end position="26"/>
    </location>
</feature>
<evidence type="ECO:0000313" key="3">
    <source>
        <dbReference type="Proteomes" id="UP000839052"/>
    </source>
</evidence>
<reference evidence="2 3" key="1">
    <citation type="submission" date="2021-10" db="EMBL/GenBank/DDBJ databases">
        <authorList>
            <person name="Koch H."/>
        </authorList>
    </citation>
    <scope>NUCLEOTIDE SEQUENCE [LARGE SCALE GENOMIC DNA]</scope>
    <source>
        <strain evidence="2">6680</strain>
    </source>
</reference>
<proteinExistence type="predicted"/>
<dbReference type="EMBL" id="OU912926">
    <property type="protein sequence ID" value="CAG9933916.1"/>
    <property type="molecule type" value="Genomic_DNA"/>
</dbReference>
<feature type="chain" id="PRO_5046260282" evidence="1">
    <location>
        <begin position="27"/>
        <end position="65"/>
    </location>
</feature>
<evidence type="ECO:0000313" key="2">
    <source>
        <dbReference type="EMBL" id="CAG9933916.1"/>
    </source>
</evidence>
<name>A0ABN8ATB0_9PROT</name>
<keyword evidence="3" id="KW-1185">Reference proteome</keyword>
<keyword evidence="1" id="KW-0732">Signal</keyword>
<organism evidence="2 3">
    <name type="scientific">Candidatus Nitrotoga arctica</name>
    <dbReference type="NCBI Taxonomy" id="453162"/>
    <lineage>
        <taxon>Bacteria</taxon>
        <taxon>Pseudomonadati</taxon>
        <taxon>Pseudomonadota</taxon>
        <taxon>Betaproteobacteria</taxon>
        <taxon>Nitrosomonadales</taxon>
        <taxon>Gallionellaceae</taxon>
        <taxon>Candidatus Nitrotoga</taxon>
    </lineage>
</organism>
<accession>A0ABN8ATB0</accession>